<comment type="caution">
    <text evidence="2">The sequence shown here is derived from an EMBL/GenBank/DDBJ whole genome shotgun (WGS) entry which is preliminary data.</text>
</comment>
<protein>
    <submittedName>
        <fullName evidence="2">Uncharacterized protein</fullName>
    </submittedName>
</protein>
<proteinExistence type="predicted"/>
<name>A0ABS1HRX1_9PROT</name>
<organism evidence="2 3">
    <name type="scientific">Azospirillum aestuarii</name>
    <dbReference type="NCBI Taxonomy" id="2802052"/>
    <lineage>
        <taxon>Bacteria</taxon>
        <taxon>Pseudomonadati</taxon>
        <taxon>Pseudomonadota</taxon>
        <taxon>Alphaproteobacteria</taxon>
        <taxon>Rhodospirillales</taxon>
        <taxon>Azospirillaceae</taxon>
        <taxon>Azospirillum</taxon>
    </lineage>
</organism>
<evidence type="ECO:0000256" key="1">
    <source>
        <dbReference type="SAM" id="MobiDB-lite"/>
    </source>
</evidence>
<evidence type="ECO:0000313" key="3">
    <source>
        <dbReference type="Proteomes" id="UP000654452"/>
    </source>
</evidence>
<sequence length="134" mass="14855">MARTVRRSAAHLAEEITPPVDERFGADFDAAAAKTFTPNAAPAVETDTTTHRKPRVGKPLMAGEHGVTLSWRMPVTFRNRIRERIKKESLDGGAFEEFEVTPTIQDVARWIVSAACEDPELFVKLALKGRKHSA</sequence>
<dbReference type="EMBL" id="JAEPIV010000001">
    <property type="protein sequence ID" value="MBK4717552.1"/>
    <property type="molecule type" value="Genomic_DNA"/>
</dbReference>
<reference evidence="2 3" key="1">
    <citation type="submission" date="2021-01" db="EMBL/GenBank/DDBJ databases">
        <title>Azospirillum sp. YIM DDC1 draft genome.</title>
        <authorList>
            <person name="Wang Y.-X."/>
        </authorList>
    </citation>
    <scope>NUCLEOTIDE SEQUENCE [LARGE SCALE GENOMIC DNA]</scope>
    <source>
        <strain evidence="2 3">YIM DDC1</strain>
    </source>
</reference>
<dbReference type="RefSeq" id="WP_200483920.1">
    <property type="nucleotide sequence ID" value="NZ_JAEPIV010000001.1"/>
</dbReference>
<dbReference type="Proteomes" id="UP000654452">
    <property type="component" value="Unassembled WGS sequence"/>
</dbReference>
<keyword evidence="3" id="KW-1185">Reference proteome</keyword>
<evidence type="ECO:0000313" key="2">
    <source>
        <dbReference type="EMBL" id="MBK4717552.1"/>
    </source>
</evidence>
<feature type="region of interest" description="Disordered" evidence="1">
    <location>
        <begin position="36"/>
        <end position="61"/>
    </location>
</feature>
<accession>A0ABS1HRX1</accession>
<gene>
    <name evidence="2" type="ORF">JJL56_01575</name>
</gene>